<comment type="caution">
    <text evidence="2">The sequence shown here is derived from an EMBL/GenBank/DDBJ whole genome shotgun (WGS) entry which is preliminary data.</text>
</comment>
<dbReference type="Proteomes" id="UP001199816">
    <property type="component" value="Unassembled WGS sequence"/>
</dbReference>
<organism evidence="2 3">
    <name type="scientific">Niabella pedocola</name>
    <dbReference type="NCBI Taxonomy" id="1752077"/>
    <lineage>
        <taxon>Bacteria</taxon>
        <taxon>Pseudomonadati</taxon>
        <taxon>Bacteroidota</taxon>
        <taxon>Chitinophagia</taxon>
        <taxon>Chitinophagales</taxon>
        <taxon>Chitinophagaceae</taxon>
        <taxon>Niabella</taxon>
    </lineage>
</organism>
<feature type="chain" id="PRO_5047292268" evidence="1">
    <location>
        <begin position="20"/>
        <end position="152"/>
    </location>
</feature>
<protein>
    <submittedName>
        <fullName evidence="2">Uncharacterized protein</fullName>
    </submittedName>
</protein>
<evidence type="ECO:0000313" key="2">
    <source>
        <dbReference type="EMBL" id="MCD2422007.1"/>
    </source>
</evidence>
<dbReference type="EMBL" id="JAJNEC010000004">
    <property type="protein sequence ID" value="MCD2422007.1"/>
    <property type="molecule type" value="Genomic_DNA"/>
</dbReference>
<name>A0ABS8PLM7_9BACT</name>
<evidence type="ECO:0000313" key="3">
    <source>
        <dbReference type="Proteomes" id="UP001199816"/>
    </source>
</evidence>
<dbReference type="RefSeq" id="WP_231002911.1">
    <property type="nucleotide sequence ID" value="NZ_JAJNEC010000004.1"/>
</dbReference>
<keyword evidence="3" id="KW-1185">Reference proteome</keyword>
<accession>A0ABS8PLM7</accession>
<gene>
    <name evidence="2" type="ORF">LQ567_04490</name>
</gene>
<keyword evidence="1" id="KW-0732">Signal</keyword>
<feature type="signal peptide" evidence="1">
    <location>
        <begin position="1"/>
        <end position="19"/>
    </location>
</feature>
<reference evidence="2 3" key="1">
    <citation type="submission" date="2021-11" db="EMBL/GenBank/DDBJ databases">
        <title>Genomic of Niabella pedocola.</title>
        <authorList>
            <person name="Wu T."/>
        </authorList>
    </citation>
    <scope>NUCLEOTIDE SEQUENCE [LARGE SCALE GENOMIC DNA]</scope>
    <source>
        <strain evidence="2 3">JCM 31011</strain>
    </source>
</reference>
<sequence>MKRILTFSIVSVLAVVVLASCSKRDHWRDDDRLQNETAITVYVSEVGSPYSVVRMDYDGSYGIVYSQEKDKYYWPEINDVIYGDFSVGSGRTLYNKTAGFNIRLEVDEFFDYKNDAINAVIRREDQEGYAKAFNNSKISLQRRTGTPIPSVK</sequence>
<evidence type="ECO:0000256" key="1">
    <source>
        <dbReference type="SAM" id="SignalP"/>
    </source>
</evidence>
<proteinExistence type="predicted"/>
<dbReference type="PROSITE" id="PS51257">
    <property type="entry name" value="PROKAR_LIPOPROTEIN"/>
    <property type="match status" value="1"/>
</dbReference>